<comment type="caution">
    <text evidence="1">The sequence shown here is derived from an EMBL/GenBank/DDBJ whole genome shotgun (WGS) entry which is preliminary data.</text>
</comment>
<reference evidence="1 2" key="1">
    <citation type="journal article" date="2018" name="J. Invertebr. Pathol.">
        <title>New genotyping method for the causative agent of crayfish plague (Aphanomyces astaci) based on whole genome data.</title>
        <authorList>
            <person name="Minardi D."/>
            <person name="Studholme D.J."/>
            <person name="van der Giezen M."/>
            <person name="Pretto T."/>
            <person name="Oidtmann B."/>
        </authorList>
    </citation>
    <scope>NUCLEOTIDE SEQUENCE [LARGE SCALE GENOMIC DNA]</scope>
    <source>
        <strain evidence="1 2">KB13</strain>
    </source>
</reference>
<evidence type="ECO:0000313" key="1">
    <source>
        <dbReference type="EMBL" id="RLO08535.1"/>
    </source>
</evidence>
<dbReference type="Pfam" id="PF14223">
    <property type="entry name" value="Retrotran_gag_2"/>
    <property type="match status" value="1"/>
</dbReference>
<evidence type="ECO:0000313" key="2">
    <source>
        <dbReference type="Proteomes" id="UP000275652"/>
    </source>
</evidence>
<protein>
    <submittedName>
        <fullName evidence="1">Uncharacterized protein</fullName>
    </submittedName>
</protein>
<gene>
    <name evidence="1" type="ORF">DYB28_003675</name>
</gene>
<organism evidence="1 2">
    <name type="scientific">Aphanomyces astaci</name>
    <name type="common">Crayfish plague agent</name>
    <dbReference type="NCBI Taxonomy" id="112090"/>
    <lineage>
        <taxon>Eukaryota</taxon>
        <taxon>Sar</taxon>
        <taxon>Stramenopiles</taxon>
        <taxon>Oomycota</taxon>
        <taxon>Saprolegniomycetes</taxon>
        <taxon>Saprolegniales</taxon>
        <taxon>Verrucalvaceae</taxon>
        <taxon>Aphanomyces</taxon>
    </lineage>
</organism>
<accession>A0A9X8E2T6</accession>
<dbReference type="EMBL" id="QUTI01021492">
    <property type="protein sequence ID" value="RLO08535.1"/>
    <property type="molecule type" value="Genomic_DNA"/>
</dbReference>
<feature type="non-terminal residue" evidence="1">
    <location>
        <position position="340"/>
    </location>
</feature>
<dbReference type="AlphaFoldDB" id="A0A9X8E2T6"/>
<proteinExistence type="predicted"/>
<name>A0A9X8E2T6_APHAT</name>
<dbReference type="Proteomes" id="UP000275652">
    <property type="component" value="Unassembled WGS sequence"/>
</dbReference>
<sequence length="340" mass="38277">MSPSTNSEKSPLADLKFSGNKKLFTTWKSRIVAHLNSITDEKDFERVDKGQRPYLMPYADWLQFRPVVDPNALATNLGLDPMVDSDALEIEKNKRFYYLKMQETFIRGLFGKVLPADFLVQLQGTINSPTLQLHEVWAMLEREYGQSSLDVSTTLYSEFISLPTKPFNSVTELVKRMRSLQNQLNELARKNLGEIMISDYQVSQALVAALPSEYFGSSVIQTHDGFKLPVIETMLKQIFSNKSSKDIAAMSKLTVMGERKRPIAVNQAKVNEVKKTKVSSYTECFYCHGTANVNGTSHMKATCPLRISDEKKGKMRKNINDGAAKRGKIVSNMAKASKNP</sequence>